<feature type="signal peptide" evidence="1">
    <location>
        <begin position="1"/>
        <end position="15"/>
    </location>
</feature>
<evidence type="ECO:0000256" key="1">
    <source>
        <dbReference type="SAM" id="SignalP"/>
    </source>
</evidence>
<name>A0A7S4A8E9_9STRA</name>
<organism evidence="2">
    <name type="scientific">Pelagomonas calceolata</name>
    <dbReference type="NCBI Taxonomy" id="35677"/>
    <lineage>
        <taxon>Eukaryota</taxon>
        <taxon>Sar</taxon>
        <taxon>Stramenopiles</taxon>
        <taxon>Ochrophyta</taxon>
        <taxon>Pelagophyceae</taxon>
        <taxon>Pelagomonadales</taxon>
        <taxon>Pelagomonadaceae</taxon>
        <taxon>Pelagomonas</taxon>
    </lineage>
</organism>
<dbReference type="AlphaFoldDB" id="A0A7S4A8E9"/>
<reference evidence="2" key="1">
    <citation type="submission" date="2021-01" db="EMBL/GenBank/DDBJ databases">
        <authorList>
            <person name="Corre E."/>
            <person name="Pelletier E."/>
            <person name="Niang G."/>
            <person name="Scheremetjew M."/>
            <person name="Finn R."/>
            <person name="Kale V."/>
            <person name="Holt S."/>
            <person name="Cochrane G."/>
            <person name="Meng A."/>
            <person name="Brown T."/>
            <person name="Cohen L."/>
        </authorList>
    </citation>
    <scope>NUCLEOTIDE SEQUENCE</scope>
    <source>
        <strain evidence="2">CCMP1756</strain>
    </source>
</reference>
<dbReference type="EMBL" id="HBIW01026277">
    <property type="protein sequence ID" value="CAE0707184.1"/>
    <property type="molecule type" value="Transcribed_RNA"/>
</dbReference>
<sequence length="126" mass="13696">MRTAVFLSLIAAARAFAPPSILRATVVVKNEADAASGFRYDNSDSVSPLEKKKALQDTASWCLERCIKLGHCEVFEDLNKMSTAQVQDFCKACVLTGEATQDECDVSMMFIEDGPWASIDRAAVGV</sequence>
<keyword evidence="1" id="KW-0732">Signal</keyword>
<proteinExistence type="predicted"/>
<protein>
    <recommendedName>
        <fullName evidence="3">Apple domain-containing protein</fullName>
    </recommendedName>
</protein>
<evidence type="ECO:0008006" key="3">
    <source>
        <dbReference type="Google" id="ProtNLM"/>
    </source>
</evidence>
<feature type="chain" id="PRO_5031488357" description="Apple domain-containing protein" evidence="1">
    <location>
        <begin position="16"/>
        <end position="126"/>
    </location>
</feature>
<evidence type="ECO:0000313" key="2">
    <source>
        <dbReference type="EMBL" id="CAE0707184.1"/>
    </source>
</evidence>
<gene>
    <name evidence="2" type="ORF">PCAL00307_LOCUS22635</name>
</gene>
<accession>A0A7S4A8E9</accession>